<dbReference type="InterPro" id="IPR023214">
    <property type="entry name" value="HAD_sf"/>
</dbReference>
<sequence>MTNLSAEDRARRIKLILFDVDGVLTDGGIWIFPTSAASPTTAEHAQQMEGKGGYAIHSANMIEAKGFSAHDGAGISLARIGGMKCGVITKRISETVALRARDLRLEYVYMGQSFKMQAVREIMAKESLTLDEIAYVGDDVIDLPVMRECGFAVAVANGRPQVKSAAHWVTPNVGGHGAGRDVVDFILAAKGILDACIEKYIDERNPISPSMDIGNGGNLQ</sequence>
<dbReference type="Gene3D" id="3.40.50.1000">
    <property type="entry name" value="HAD superfamily/HAD-like"/>
    <property type="match status" value="1"/>
</dbReference>
<keyword evidence="4 7" id="KW-0479">Metal-binding</keyword>
<dbReference type="GO" id="GO:0008781">
    <property type="term" value="F:N-acylneuraminate cytidylyltransferase activity"/>
    <property type="evidence" value="ECO:0007669"/>
    <property type="project" value="TreeGrafter"/>
</dbReference>
<dbReference type="GO" id="GO:0046872">
    <property type="term" value="F:metal ion binding"/>
    <property type="evidence" value="ECO:0007669"/>
    <property type="project" value="UniProtKB-KW"/>
</dbReference>
<dbReference type="RefSeq" id="WP_131996540.1">
    <property type="nucleotide sequence ID" value="NZ_SMGK01000003.1"/>
</dbReference>
<dbReference type="AlphaFoldDB" id="A0A4R1L8R3"/>
<dbReference type="SUPFAM" id="SSF56784">
    <property type="entry name" value="HAD-like"/>
    <property type="match status" value="1"/>
</dbReference>
<comment type="cofactor">
    <cofactor evidence="1 7">
        <name>Mg(2+)</name>
        <dbReference type="ChEBI" id="CHEBI:18420"/>
    </cofactor>
</comment>
<dbReference type="PANTHER" id="PTHR21485:SF3">
    <property type="entry name" value="N-ACYLNEURAMINATE CYTIDYLYLTRANSFERASE"/>
    <property type="match status" value="1"/>
</dbReference>
<feature type="binding site" evidence="7">
    <location>
        <position position="21"/>
    </location>
    <ligand>
        <name>substrate</name>
    </ligand>
</feature>
<dbReference type="GO" id="GO:0016788">
    <property type="term" value="F:hydrolase activity, acting on ester bonds"/>
    <property type="evidence" value="ECO:0007669"/>
    <property type="project" value="InterPro"/>
</dbReference>
<feature type="binding site" evidence="7">
    <location>
        <position position="138"/>
    </location>
    <ligand>
        <name>Mg(2+)</name>
        <dbReference type="ChEBI" id="CHEBI:18420"/>
    </ligand>
</feature>
<protein>
    <submittedName>
        <fullName evidence="8">3-deoxy-D-manno-octulosonate 8-phosphate phosphatase (KDO 8-P phosphatase)</fullName>
    </submittedName>
</protein>
<comment type="caution">
    <text evidence="8">The sequence shown here is derived from an EMBL/GenBank/DDBJ whole genome shotgun (WGS) entry which is preliminary data.</text>
</comment>
<dbReference type="SFLD" id="SFLDS00003">
    <property type="entry name" value="Haloacid_Dehalogenase"/>
    <property type="match status" value="1"/>
</dbReference>
<evidence type="ECO:0000256" key="6">
    <source>
        <dbReference type="ARBA" id="ARBA00022842"/>
    </source>
</evidence>
<evidence type="ECO:0000313" key="8">
    <source>
        <dbReference type="EMBL" id="TCK72749.1"/>
    </source>
</evidence>
<dbReference type="PIRSF" id="PIRSF006118">
    <property type="entry name" value="KDO8-P_Ptase"/>
    <property type="match status" value="1"/>
</dbReference>
<dbReference type="InterPro" id="IPR036412">
    <property type="entry name" value="HAD-like_sf"/>
</dbReference>
<dbReference type="InterPro" id="IPR010023">
    <property type="entry name" value="KdsC_fam"/>
</dbReference>
<evidence type="ECO:0000256" key="2">
    <source>
        <dbReference type="ARBA" id="ARBA00005893"/>
    </source>
</evidence>
<evidence type="ECO:0000313" key="9">
    <source>
        <dbReference type="Proteomes" id="UP000295210"/>
    </source>
</evidence>
<dbReference type="SFLD" id="SFLDG01138">
    <property type="entry name" value="C1.6.2:_Deoxy-d-mannose-octulo"/>
    <property type="match status" value="1"/>
</dbReference>
<evidence type="ECO:0000256" key="5">
    <source>
        <dbReference type="ARBA" id="ARBA00022801"/>
    </source>
</evidence>
<keyword evidence="5" id="KW-0378">Hydrolase</keyword>
<reference evidence="8 9" key="1">
    <citation type="submission" date="2019-03" db="EMBL/GenBank/DDBJ databases">
        <title>Genomic Encyclopedia of Type Strains, Phase IV (KMG-IV): sequencing the most valuable type-strain genomes for metagenomic binning, comparative biology and taxonomic classification.</title>
        <authorList>
            <person name="Goeker M."/>
        </authorList>
    </citation>
    <scope>NUCLEOTIDE SEQUENCE [LARGE SCALE GENOMIC DNA]</scope>
    <source>
        <strain evidence="8 9">DSM 103428</strain>
    </source>
</reference>
<comment type="subunit">
    <text evidence="3">Homotetramer.</text>
</comment>
<evidence type="ECO:0000256" key="4">
    <source>
        <dbReference type="ARBA" id="ARBA00022723"/>
    </source>
</evidence>
<name>A0A4R1L8R3_9BACT</name>
<feature type="binding site" evidence="7">
    <location>
        <position position="19"/>
    </location>
    <ligand>
        <name>Mg(2+)</name>
        <dbReference type="ChEBI" id="CHEBI:18420"/>
    </ligand>
</feature>
<dbReference type="SFLD" id="SFLDG01136">
    <property type="entry name" value="C1.6:_Phosphoserine_Phosphatas"/>
    <property type="match status" value="1"/>
</dbReference>
<dbReference type="EMBL" id="SMGK01000003">
    <property type="protein sequence ID" value="TCK72749.1"/>
    <property type="molecule type" value="Genomic_DNA"/>
</dbReference>
<evidence type="ECO:0000256" key="3">
    <source>
        <dbReference type="ARBA" id="ARBA00011881"/>
    </source>
</evidence>
<proteinExistence type="inferred from homology"/>
<dbReference type="InterPro" id="IPR050793">
    <property type="entry name" value="CMP-NeuNAc_synthase"/>
</dbReference>
<evidence type="ECO:0000256" key="7">
    <source>
        <dbReference type="PIRSR" id="PIRSR006118-2"/>
    </source>
</evidence>
<accession>A0A4R1L8R3</accession>
<keyword evidence="9" id="KW-1185">Reference proteome</keyword>
<dbReference type="Pfam" id="PF08282">
    <property type="entry name" value="Hydrolase_3"/>
    <property type="match status" value="1"/>
</dbReference>
<keyword evidence="6 7" id="KW-0460">Magnesium</keyword>
<gene>
    <name evidence="8" type="ORF">C7378_2339</name>
</gene>
<dbReference type="PANTHER" id="PTHR21485">
    <property type="entry name" value="HAD SUPERFAMILY MEMBERS CMAS AND KDSC"/>
    <property type="match status" value="1"/>
</dbReference>
<evidence type="ECO:0000256" key="1">
    <source>
        <dbReference type="ARBA" id="ARBA00001946"/>
    </source>
</evidence>
<dbReference type="OrthoDB" id="9805604at2"/>
<comment type="similarity">
    <text evidence="2">Belongs to the KdsC family.</text>
</comment>
<organism evidence="8 9">
    <name type="scientific">Acidipila rosea</name>
    <dbReference type="NCBI Taxonomy" id="768535"/>
    <lineage>
        <taxon>Bacteria</taxon>
        <taxon>Pseudomonadati</taxon>
        <taxon>Acidobacteriota</taxon>
        <taxon>Terriglobia</taxon>
        <taxon>Terriglobales</taxon>
        <taxon>Acidobacteriaceae</taxon>
        <taxon>Acidipila</taxon>
    </lineage>
</organism>
<dbReference type="Proteomes" id="UP000295210">
    <property type="component" value="Unassembled WGS sequence"/>
</dbReference>